<reference evidence="7 8" key="1">
    <citation type="submission" date="2020-08" db="EMBL/GenBank/DDBJ databases">
        <title>Genome sequence of Diaphorobacter aerolatus KACC 16536T.</title>
        <authorList>
            <person name="Hyun D.-W."/>
            <person name="Bae J.-W."/>
        </authorList>
    </citation>
    <scope>NUCLEOTIDE SEQUENCE [LARGE SCALE GENOMIC DNA]</scope>
    <source>
        <strain evidence="7 8">KACC 16536</strain>
    </source>
</reference>
<keyword evidence="6" id="KW-0812">Transmembrane</keyword>
<name>A0A7H0GLW4_9BURK</name>
<evidence type="ECO:0000256" key="6">
    <source>
        <dbReference type="SAM" id="Phobius"/>
    </source>
</evidence>
<dbReference type="RefSeq" id="WP_187724872.1">
    <property type="nucleotide sequence ID" value="NZ_CP060783.1"/>
</dbReference>
<evidence type="ECO:0000313" key="8">
    <source>
        <dbReference type="Proteomes" id="UP000516028"/>
    </source>
</evidence>
<evidence type="ECO:0000256" key="3">
    <source>
        <dbReference type="ARBA" id="ARBA00023054"/>
    </source>
</evidence>
<evidence type="ECO:0000313" key="7">
    <source>
        <dbReference type="EMBL" id="QNP49280.1"/>
    </source>
</evidence>
<dbReference type="AlphaFoldDB" id="A0A7H0GLW4"/>
<protein>
    <submittedName>
        <fullName evidence="7">DNA recombination protein RmuC</fullName>
    </submittedName>
</protein>
<dbReference type="Pfam" id="PF02646">
    <property type="entry name" value="RmuC"/>
    <property type="match status" value="1"/>
</dbReference>
<sequence>MTVETIAILALLVLVVLLLAVLLFRRPRVELPAEILQRLLALEATAQATQLAVARNDGAMNGMALHLRAFSQTSQDALDGVRDAVEERLALAVNEARISRSELQTSLGAFESKLDQRLAMLDSAFAQRFDALSHSMRSTLNERLTAIQTDNSAKLEEMRRTVDEKLHATLEHRLGESFKLVSDRLEQVHKGLGEMQTLAGSVGDLKRVMTNVKSRGTWGEMQLGAIIDNVLSPDQYARNVKTVPGSDELVEFAIRLPGKSDETPVWLPIDSKYPVEHYQRLIDASDAADKPAMVAAGNAFEASIRLEARKIFGKYVSPPYTTDFAVLYLPTEGLFAEVMRRPGLVEAIQNDCRVMITGPANLAAMLNSLQMGFKTLAIEKRSSEVWAVLGQVKTEFQNFGSVVDATRKSIEAAARKFDQVDVRTRAIQRKLRDVQELPAPDDGAAVEQGERQEPPPSGDLLLRDEGE</sequence>
<evidence type="ECO:0000256" key="4">
    <source>
        <dbReference type="ARBA" id="ARBA00023172"/>
    </source>
</evidence>
<accession>A0A7H0GLW4</accession>
<evidence type="ECO:0000256" key="5">
    <source>
        <dbReference type="SAM" id="MobiDB-lite"/>
    </source>
</evidence>
<dbReference type="Proteomes" id="UP000516028">
    <property type="component" value="Chromosome"/>
</dbReference>
<keyword evidence="8" id="KW-1185">Reference proteome</keyword>
<evidence type="ECO:0000256" key="1">
    <source>
        <dbReference type="ARBA" id="ARBA00003416"/>
    </source>
</evidence>
<gene>
    <name evidence="7" type="primary">rmuC</name>
    <name evidence="7" type="ORF">H9K75_04130</name>
</gene>
<keyword evidence="6" id="KW-1133">Transmembrane helix</keyword>
<comment type="function">
    <text evidence="1">Involved in DNA recombination.</text>
</comment>
<dbReference type="GO" id="GO:0006310">
    <property type="term" value="P:DNA recombination"/>
    <property type="evidence" value="ECO:0007669"/>
    <property type="project" value="UniProtKB-KW"/>
</dbReference>
<dbReference type="KEGG" id="daer:H9K75_04130"/>
<dbReference type="EMBL" id="CP060783">
    <property type="protein sequence ID" value="QNP49280.1"/>
    <property type="molecule type" value="Genomic_DNA"/>
</dbReference>
<organism evidence="7 8">
    <name type="scientific">Diaphorobacter aerolatus</name>
    <dbReference type="NCBI Taxonomy" id="1288495"/>
    <lineage>
        <taxon>Bacteria</taxon>
        <taxon>Pseudomonadati</taxon>
        <taxon>Pseudomonadota</taxon>
        <taxon>Betaproteobacteria</taxon>
        <taxon>Burkholderiales</taxon>
        <taxon>Comamonadaceae</taxon>
        <taxon>Diaphorobacter</taxon>
    </lineage>
</organism>
<keyword evidence="6" id="KW-0472">Membrane</keyword>
<feature type="region of interest" description="Disordered" evidence="5">
    <location>
        <begin position="432"/>
        <end position="467"/>
    </location>
</feature>
<dbReference type="InterPro" id="IPR003798">
    <property type="entry name" value="DNA_recombination_RmuC"/>
</dbReference>
<dbReference type="PANTHER" id="PTHR30563:SF0">
    <property type="entry name" value="DNA RECOMBINATION PROTEIN RMUC"/>
    <property type="match status" value="1"/>
</dbReference>
<keyword evidence="4" id="KW-0233">DNA recombination</keyword>
<dbReference type="PANTHER" id="PTHR30563">
    <property type="entry name" value="DNA RECOMBINATION PROTEIN RMUC"/>
    <property type="match status" value="1"/>
</dbReference>
<comment type="similarity">
    <text evidence="2">Belongs to the RmuC family.</text>
</comment>
<feature type="transmembrane region" description="Helical" evidence="6">
    <location>
        <begin position="6"/>
        <end position="24"/>
    </location>
</feature>
<evidence type="ECO:0000256" key="2">
    <source>
        <dbReference type="ARBA" id="ARBA00009840"/>
    </source>
</evidence>
<proteinExistence type="inferred from homology"/>
<keyword evidence="3" id="KW-0175">Coiled coil</keyword>